<keyword evidence="2" id="KW-0238">DNA-binding</keyword>
<dbReference type="GO" id="GO:0006355">
    <property type="term" value="P:regulation of DNA-templated transcription"/>
    <property type="evidence" value="ECO:0007669"/>
    <property type="project" value="InterPro"/>
</dbReference>
<keyword evidence="3" id="KW-0804">Transcription</keyword>
<proteinExistence type="predicted"/>
<evidence type="ECO:0000256" key="1">
    <source>
        <dbReference type="ARBA" id="ARBA00023015"/>
    </source>
</evidence>
<dbReference type="InterPro" id="IPR036388">
    <property type="entry name" value="WH-like_DNA-bd_sf"/>
</dbReference>
<accession>I0H5K6</accession>
<dbReference type="SMART" id="SM00421">
    <property type="entry name" value="HTH_LUXR"/>
    <property type="match status" value="1"/>
</dbReference>
<dbReference type="SUPFAM" id="SSF52540">
    <property type="entry name" value="P-loop containing nucleoside triphosphate hydrolases"/>
    <property type="match status" value="1"/>
</dbReference>
<organism evidence="6 7">
    <name type="scientific">Actinoplanes missouriensis (strain ATCC 14538 / DSM 43046 / CBS 188.64 / JCM 3121 / NBRC 102363 / NCIMB 12654 / NRRL B-3342 / UNCC 431)</name>
    <dbReference type="NCBI Taxonomy" id="512565"/>
    <lineage>
        <taxon>Bacteria</taxon>
        <taxon>Bacillati</taxon>
        <taxon>Actinomycetota</taxon>
        <taxon>Actinomycetes</taxon>
        <taxon>Micromonosporales</taxon>
        <taxon>Micromonosporaceae</taxon>
        <taxon>Actinoplanes</taxon>
    </lineage>
</organism>
<dbReference type="GO" id="GO:0003677">
    <property type="term" value="F:DNA binding"/>
    <property type="evidence" value="ECO:0007669"/>
    <property type="project" value="UniProtKB-KW"/>
</dbReference>
<dbReference type="Gene3D" id="1.10.10.10">
    <property type="entry name" value="Winged helix-like DNA-binding domain superfamily/Winged helix DNA-binding domain"/>
    <property type="match status" value="1"/>
</dbReference>
<evidence type="ECO:0000256" key="2">
    <source>
        <dbReference type="ARBA" id="ARBA00023125"/>
    </source>
</evidence>
<dbReference type="InterPro" id="IPR011990">
    <property type="entry name" value="TPR-like_helical_dom_sf"/>
</dbReference>
<reference evidence="6 7" key="1">
    <citation type="submission" date="2012-02" db="EMBL/GenBank/DDBJ databases">
        <title>Complete genome sequence of Actinoplanes missouriensis 431 (= NBRC 102363).</title>
        <authorList>
            <person name="Ohnishi Y."/>
            <person name="Ishikawa J."/>
            <person name="Sekine M."/>
            <person name="Hosoyama A."/>
            <person name="Harada T."/>
            <person name="Narita H."/>
            <person name="Hata T."/>
            <person name="Konno Y."/>
            <person name="Tutikane K."/>
            <person name="Fujita N."/>
            <person name="Horinouchi S."/>
            <person name="Hayakawa M."/>
        </authorList>
    </citation>
    <scope>NUCLEOTIDE SEQUENCE [LARGE SCALE GENOMIC DNA]</scope>
    <source>
        <strain evidence="7">ATCC 14538 / DSM 43046 / CBS 188.64 / JCM 3121 / NBRC 102363 / NCIMB 12654 / NRRL B-3342 / UNCC 431</strain>
    </source>
</reference>
<dbReference type="InterPro" id="IPR059106">
    <property type="entry name" value="WHD_MalT"/>
</dbReference>
<dbReference type="Pfam" id="PF00196">
    <property type="entry name" value="GerE"/>
    <property type="match status" value="1"/>
</dbReference>
<dbReference type="PROSITE" id="PS50043">
    <property type="entry name" value="HTH_LUXR_2"/>
    <property type="match status" value="1"/>
</dbReference>
<dbReference type="PATRIC" id="fig|512565.3.peg.3071"/>
<name>I0H5K6_ACTM4</name>
<keyword evidence="1" id="KW-0805">Transcription regulation</keyword>
<evidence type="ECO:0000256" key="3">
    <source>
        <dbReference type="ARBA" id="ARBA00023163"/>
    </source>
</evidence>
<keyword evidence="7" id="KW-1185">Reference proteome</keyword>
<sequence length="894" mass="96741">MPGVVTSSHDGADGSPMDPVSSTPLIVAKTAQPVMVRGGVDRPRLLRLLDRTVRKPLTVVRAGAGWGKTVLVSAWTRTSAAPVAWLSLDTYDNDPQTFWSYVVAALRGTGVLTADNPMVEMRSVPRDERERSQRMLAGIGRLPGTTVLVLDDFHVIDDRQVLGEVGALLRHLPASLRLVLIGRTEPALPLDRLQAADRVGEIRADDLAFTADEATALLRDHGLAPTAEDVTTLLHRTDGWATGLRLGASFLAGDGGRRSIADFAGDIRGVDGYLTDEVLAGRLPRQRRFLLETSVAEQMCAGLVNAITTGADGQRMLEDLELDSDFVVRLGPKPVWFRYHHLLRDVLRHRLHLEMPSVVPALHRRAARWYAEHNWVIEALSHAVRGEDWRYVGHLVTTQAGPLILSTQRAALVRILRQVPRQQLASTPELMVCDALLLFHIGDYEAIPARVARIRELLRDRPAASRDPAEVLLMALQVGADRAIGDMPAVIEVETEQLALLARSPYPDGTAAAQYRAIALNSKGLALMWTGDVARGARDLRAASAAAEAVGVELAQINATGHLALLEMMHGSAAEAARLAGSARELAERRAWRYTVQAVAAHFAQALVSLESRDLAAAQEALHQGIRAHESDPEAAQRVVMLGVQARMALARDQPHQARSHLAQARRDRNPRMSVPALDSWLALLDADVDLATGQPERVEQHLPDTPGELPGPAQRVRLARAAYAQGRPRRAEQVLAADPGTPGSAVATVEAGIVSALVADSRGHATQAVDLLADAVRLAVDEGIRRPFVTLGGSRLTALFDRMRLLGSVTASIIDTLSVGGRPATAALAGESLSDREAEVLRYLPTMLTAAQIAVELGVSVNTVRAHMRSIYRKLQAERRIDAVARARDIGLL</sequence>
<dbReference type="Pfam" id="PF25873">
    <property type="entry name" value="WHD_MalT"/>
    <property type="match status" value="1"/>
</dbReference>
<dbReference type="eggNOG" id="COG2909">
    <property type="taxonomic scope" value="Bacteria"/>
</dbReference>
<dbReference type="InterPro" id="IPR027417">
    <property type="entry name" value="P-loop_NTPase"/>
</dbReference>
<evidence type="ECO:0000256" key="4">
    <source>
        <dbReference type="SAM" id="MobiDB-lite"/>
    </source>
</evidence>
<dbReference type="Proteomes" id="UP000007882">
    <property type="component" value="Chromosome"/>
</dbReference>
<dbReference type="KEGG" id="ams:AMIS_30730"/>
<dbReference type="RefSeq" id="WP_014443188.1">
    <property type="nucleotide sequence ID" value="NC_017093.1"/>
</dbReference>
<dbReference type="InterPro" id="IPR000792">
    <property type="entry name" value="Tscrpt_reg_LuxR_C"/>
</dbReference>
<dbReference type="PRINTS" id="PR00038">
    <property type="entry name" value="HTHLUXR"/>
</dbReference>
<dbReference type="InterPro" id="IPR016032">
    <property type="entry name" value="Sig_transdc_resp-reg_C-effctor"/>
</dbReference>
<evidence type="ECO:0000313" key="6">
    <source>
        <dbReference type="EMBL" id="BAL88293.1"/>
    </source>
</evidence>
<evidence type="ECO:0000259" key="5">
    <source>
        <dbReference type="PROSITE" id="PS50043"/>
    </source>
</evidence>
<dbReference type="AlphaFoldDB" id="I0H5K6"/>
<dbReference type="HOGENOM" id="CLU_006325_2_0_11"/>
<dbReference type="SUPFAM" id="SSF46894">
    <property type="entry name" value="C-terminal effector domain of the bipartite response regulators"/>
    <property type="match status" value="1"/>
</dbReference>
<dbReference type="PANTHER" id="PTHR44688">
    <property type="entry name" value="DNA-BINDING TRANSCRIPTIONAL ACTIVATOR DEVR_DOSR"/>
    <property type="match status" value="1"/>
</dbReference>
<dbReference type="CDD" id="cd06170">
    <property type="entry name" value="LuxR_C_like"/>
    <property type="match status" value="1"/>
</dbReference>
<feature type="domain" description="HTH luxR-type" evidence="5">
    <location>
        <begin position="827"/>
        <end position="892"/>
    </location>
</feature>
<dbReference type="Gene3D" id="1.25.40.10">
    <property type="entry name" value="Tetratricopeptide repeat domain"/>
    <property type="match status" value="1"/>
</dbReference>
<feature type="region of interest" description="Disordered" evidence="4">
    <location>
        <begin position="1"/>
        <end position="22"/>
    </location>
</feature>
<gene>
    <name evidence="6" type="ordered locus">AMIS_30730</name>
</gene>
<protein>
    <submittedName>
        <fullName evidence="6">Putative LuxR-family transcriptional regulator</fullName>
    </submittedName>
</protein>
<dbReference type="InterPro" id="IPR041617">
    <property type="entry name" value="TPR_MalT"/>
</dbReference>
<dbReference type="EMBL" id="AP012319">
    <property type="protein sequence ID" value="BAL88293.1"/>
    <property type="molecule type" value="Genomic_DNA"/>
</dbReference>
<dbReference type="PANTHER" id="PTHR44688:SF16">
    <property type="entry name" value="DNA-BINDING TRANSCRIPTIONAL ACTIVATOR DEVR_DOSR"/>
    <property type="match status" value="1"/>
</dbReference>
<evidence type="ECO:0000313" key="7">
    <source>
        <dbReference type="Proteomes" id="UP000007882"/>
    </source>
</evidence>
<dbReference type="STRING" id="512565.AMIS_30730"/>
<dbReference type="Pfam" id="PF17874">
    <property type="entry name" value="TPR_MalT"/>
    <property type="match status" value="1"/>
</dbReference>